<name>N6U096_9HYPH</name>
<dbReference type="PATRIC" id="fig|363754.4.peg.6742"/>
<geneLocation type="plasmid" evidence="2">
    <name>pPRF81a</name>
</geneLocation>
<keyword evidence="1" id="KW-0472">Membrane</keyword>
<evidence type="ECO:0008006" key="4">
    <source>
        <dbReference type="Google" id="ProtNLM"/>
    </source>
</evidence>
<keyword evidence="3" id="KW-1185">Reference proteome</keyword>
<keyword evidence="1" id="KW-1133">Transmembrane helix</keyword>
<sequence>MRDQRIVIHEPARKPDPDGVKYWGLLWLAVIVLLLASWGLSWMWREAGAVIRHPFEAPFYTLMVLAIFALAHGILVWSAFRILRRLFSVGRAMILALADLVSGLLRGVRNRLFRIRT</sequence>
<reference evidence="2 3" key="1">
    <citation type="journal article" date="2012" name="BMC Genomics">
        <title>Genomic basis of broad host range and environmental adaptability of Rhizobium tropici CIAT 899 and Rhizobium sp. PRF 81 which are used in inoculants for common bean (Phaseolus vulgaris L.).</title>
        <authorList>
            <person name="Ormeno-Orrillo E."/>
            <person name="Menna P."/>
            <person name="Almeida L.G."/>
            <person name="Ollero F.J."/>
            <person name="Nicolas M.F."/>
            <person name="Pains Rodrigues E."/>
            <person name="Shigueyoshi Nakatani A."/>
            <person name="Silva Batista J.S."/>
            <person name="Oliveira Chueire L.M."/>
            <person name="Souza R.C."/>
            <person name="Ribeiro Vasconcelos A.T."/>
            <person name="Megias M."/>
            <person name="Hungria M."/>
            <person name="Martinez-Romero E."/>
        </authorList>
    </citation>
    <scope>NUCLEOTIDE SEQUENCE [LARGE SCALE GENOMIC DNA]</scope>
    <source>
        <strain evidence="2 3">PRF 81</strain>
        <plasmid evidence="2">pPRF81a</plasmid>
    </source>
</reference>
<feature type="transmembrane region" description="Helical" evidence="1">
    <location>
        <begin position="57"/>
        <end position="80"/>
    </location>
</feature>
<dbReference type="EMBL" id="AQHN01000095">
    <property type="protein sequence ID" value="ENN83828.1"/>
    <property type="molecule type" value="Genomic_DNA"/>
</dbReference>
<evidence type="ECO:0000313" key="3">
    <source>
        <dbReference type="Proteomes" id="UP000012429"/>
    </source>
</evidence>
<comment type="caution">
    <text evidence="2">The sequence shown here is derived from an EMBL/GenBank/DDBJ whole genome shotgun (WGS) entry which is preliminary data.</text>
</comment>
<evidence type="ECO:0000256" key="1">
    <source>
        <dbReference type="SAM" id="Phobius"/>
    </source>
</evidence>
<accession>N6U096</accession>
<evidence type="ECO:0000313" key="2">
    <source>
        <dbReference type="EMBL" id="ENN83828.1"/>
    </source>
</evidence>
<dbReference type="AlphaFoldDB" id="N6U096"/>
<dbReference type="OrthoDB" id="9921888at2"/>
<keyword evidence="1" id="KW-0812">Transmembrane</keyword>
<gene>
    <name evidence="2" type="ORF">RHSP_41337</name>
</gene>
<organism evidence="2 3">
    <name type="scientific">Rhizobium freirei PRF 81</name>
    <dbReference type="NCBI Taxonomy" id="363754"/>
    <lineage>
        <taxon>Bacteria</taxon>
        <taxon>Pseudomonadati</taxon>
        <taxon>Pseudomonadota</taxon>
        <taxon>Alphaproteobacteria</taxon>
        <taxon>Hyphomicrobiales</taxon>
        <taxon>Rhizobiaceae</taxon>
        <taxon>Rhizobium/Agrobacterium group</taxon>
        <taxon>Rhizobium</taxon>
    </lineage>
</organism>
<protein>
    <recommendedName>
        <fullName evidence="4">Transmembrane protein</fullName>
    </recommendedName>
</protein>
<dbReference type="Proteomes" id="UP000012429">
    <property type="component" value="Unassembled WGS sequence"/>
</dbReference>
<proteinExistence type="predicted"/>
<dbReference type="RefSeq" id="WP_004129417.1">
    <property type="nucleotide sequence ID" value="NZ_AQHN01000095.1"/>
</dbReference>
<feature type="transmembrane region" description="Helical" evidence="1">
    <location>
        <begin position="22"/>
        <end position="45"/>
    </location>
</feature>
<keyword evidence="2" id="KW-0614">Plasmid</keyword>